<evidence type="ECO:0000313" key="3">
    <source>
        <dbReference type="Proteomes" id="UP000008144"/>
    </source>
</evidence>
<dbReference type="InParanoid" id="F7BCA2"/>
<organism evidence="2 3">
    <name type="scientific">Ciona intestinalis</name>
    <name type="common">Transparent sea squirt</name>
    <name type="synonym">Ascidia intestinalis</name>
    <dbReference type="NCBI Taxonomy" id="7719"/>
    <lineage>
        <taxon>Eukaryota</taxon>
        <taxon>Metazoa</taxon>
        <taxon>Chordata</taxon>
        <taxon>Tunicata</taxon>
        <taxon>Ascidiacea</taxon>
        <taxon>Phlebobranchia</taxon>
        <taxon>Cionidae</taxon>
        <taxon>Ciona</taxon>
    </lineage>
</organism>
<evidence type="ECO:0000256" key="1">
    <source>
        <dbReference type="SAM" id="SignalP"/>
    </source>
</evidence>
<keyword evidence="1" id="KW-0732">Signal</keyword>
<feature type="chain" id="PRO_5003354162" evidence="1">
    <location>
        <begin position="24"/>
        <end position="66"/>
    </location>
</feature>
<evidence type="ECO:0000313" key="2">
    <source>
        <dbReference type="Ensembl" id="ENSCINP00000028480.2"/>
    </source>
</evidence>
<proteinExistence type="predicted"/>
<keyword evidence="3" id="KW-1185">Reference proteome</keyword>
<reference evidence="3" key="1">
    <citation type="journal article" date="2002" name="Science">
        <title>The draft genome of Ciona intestinalis: insights into chordate and vertebrate origins.</title>
        <authorList>
            <person name="Dehal P."/>
            <person name="Satou Y."/>
            <person name="Campbell R.K."/>
            <person name="Chapman J."/>
            <person name="Degnan B."/>
            <person name="De Tomaso A."/>
            <person name="Davidson B."/>
            <person name="Di Gregorio A."/>
            <person name="Gelpke M."/>
            <person name="Goodstein D.M."/>
            <person name="Harafuji N."/>
            <person name="Hastings K.E."/>
            <person name="Ho I."/>
            <person name="Hotta K."/>
            <person name="Huang W."/>
            <person name="Kawashima T."/>
            <person name="Lemaire P."/>
            <person name="Martinez D."/>
            <person name="Meinertzhagen I.A."/>
            <person name="Necula S."/>
            <person name="Nonaka M."/>
            <person name="Putnam N."/>
            <person name="Rash S."/>
            <person name="Saiga H."/>
            <person name="Satake M."/>
            <person name="Terry A."/>
            <person name="Yamada L."/>
            <person name="Wang H.G."/>
            <person name="Awazu S."/>
            <person name="Azumi K."/>
            <person name="Boore J."/>
            <person name="Branno M."/>
            <person name="Chin-Bow S."/>
            <person name="DeSantis R."/>
            <person name="Doyle S."/>
            <person name="Francino P."/>
            <person name="Keys D.N."/>
            <person name="Haga S."/>
            <person name="Hayashi H."/>
            <person name="Hino K."/>
            <person name="Imai K.S."/>
            <person name="Inaba K."/>
            <person name="Kano S."/>
            <person name="Kobayashi K."/>
            <person name="Kobayashi M."/>
            <person name="Lee B.I."/>
            <person name="Makabe K.W."/>
            <person name="Manohar C."/>
            <person name="Matassi G."/>
            <person name="Medina M."/>
            <person name="Mochizuki Y."/>
            <person name="Mount S."/>
            <person name="Morishita T."/>
            <person name="Miura S."/>
            <person name="Nakayama A."/>
            <person name="Nishizaka S."/>
            <person name="Nomoto H."/>
            <person name="Ohta F."/>
            <person name="Oishi K."/>
            <person name="Rigoutsos I."/>
            <person name="Sano M."/>
            <person name="Sasaki A."/>
            <person name="Sasakura Y."/>
            <person name="Shoguchi E."/>
            <person name="Shin-i T."/>
            <person name="Spagnuolo A."/>
            <person name="Stainier D."/>
            <person name="Suzuki M.M."/>
            <person name="Tassy O."/>
            <person name="Takatori N."/>
            <person name="Tokuoka M."/>
            <person name="Yagi K."/>
            <person name="Yoshizaki F."/>
            <person name="Wada S."/>
            <person name="Zhang C."/>
            <person name="Hyatt P.D."/>
            <person name="Larimer F."/>
            <person name="Detter C."/>
            <person name="Doggett N."/>
            <person name="Glavina T."/>
            <person name="Hawkins T."/>
            <person name="Richardson P."/>
            <person name="Lucas S."/>
            <person name="Kohara Y."/>
            <person name="Levine M."/>
            <person name="Satoh N."/>
            <person name="Rokhsar D.S."/>
        </authorList>
    </citation>
    <scope>NUCLEOTIDE SEQUENCE [LARGE SCALE GENOMIC DNA]</scope>
</reference>
<feature type="signal peptide" evidence="1">
    <location>
        <begin position="1"/>
        <end position="23"/>
    </location>
</feature>
<protein>
    <submittedName>
        <fullName evidence="2">Uncharacterized protein</fullName>
    </submittedName>
</protein>
<accession>F7BCA2</accession>
<dbReference type="HOGENOM" id="CLU_2830486_0_0_1"/>
<dbReference type="Ensembl" id="ENSCINT00000028726.2">
    <property type="protein sequence ID" value="ENSCINP00000028480.2"/>
    <property type="gene ID" value="ENSCING00000016436.2"/>
</dbReference>
<reference evidence="2" key="3">
    <citation type="submission" date="2025-09" db="UniProtKB">
        <authorList>
            <consortium name="Ensembl"/>
        </authorList>
    </citation>
    <scope>IDENTIFICATION</scope>
</reference>
<dbReference type="AlphaFoldDB" id="F7BCA2"/>
<reference evidence="2" key="2">
    <citation type="submission" date="2025-08" db="UniProtKB">
        <authorList>
            <consortium name="Ensembl"/>
        </authorList>
    </citation>
    <scope>IDENTIFICATION</scope>
</reference>
<name>F7BCA2_CIOIN</name>
<dbReference type="Proteomes" id="UP000008144">
    <property type="component" value="Unassembled WGS sequence"/>
</dbReference>
<sequence>MNKSALILLLLIGLLVLTEPTVGLFGRRRRRCWRRRRRYGDEQAMKDRHGVPRNGRRRYWVKQLIS</sequence>